<keyword evidence="1" id="KW-1133">Transmembrane helix</keyword>
<protein>
    <submittedName>
        <fullName evidence="2">Uncharacterized protein</fullName>
    </submittedName>
</protein>
<keyword evidence="1" id="KW-0472">Membrane</keyword>
<evidence type="ECO:0000313" key="3">
    <source>
        <dbReference type="Proteomes" id="UP000735302"/>
    </source>
</evidence>
<gene>
    <name evidence="2" type="ORF">PoB_002224200</name>
</gene>
<comment type="caution">
    <text evidence="2">The sequence shown here is derived from an EMBL/GenBank/DDBJ whole genome shotgun (WGS) entry which is preliminary data.</text>
</comment>
<dbReference type="Proteomes" id="UP000735302">
    <property type="component" value="Unassembled WGS sequence"/>
</dbReference>
<dbReference type="EMBL" id="BLXT01002529">
    <property type="protein sequence ID" value="GFN95736.1"/>
    <property type="molecule type" value="Genomic_DNA"/>
</dbReference>
<proteinExistence type="predicted"/>
<dbReference type="AlphaFoldDB" id="A0AAV3ZMI0"/>
<name>A0AAV3ZMI0_9GAST</name>
<sequence length="106" mass="11867">MDYVMNGIIEKEGCSEKEKVEMEKESAVSDYVVIPLCLVAVAVAVAGFFATVAAKNFLVVVFLQLDENFDVCLNSRIENGREKLNTQDFLPCIIQKLKTRVNEFEG</sequence>
<feature type="transmembrane region" description="Helical" evidence="1">
    <location>
        <begin position="32"/>
        <end position="54"/>
    </location>
</feature>
<accession>A0AAV3ZMI0</accession>
<evidence type="ECO:0000256" key="1">
    <source>
        <dbReference type="SAM" id="Phobius"/>
    </source>
</evidence>
<keyword evidence="3" id="KW-1185">Reference proteome</keyword>
<reference evidence="2 3" key="1">
    <citation type="journal article" date="2021" name="Elife">
        <title>Chloroplast acquisition without the gene transfer in kleptoplastic sea slugs, Plakobranchus ocellatus.</title>
        <authorList>
            <person name="Maeda T."/>
            <person name="Takahashi S."/>
            <person name="Yoshida T."/>
            <person name="Shimamura S."/>
            <person name="Takaki Y."/>
            <person name="Nagai Y."/>
            <person name="Toyoda A."/>
            <person name="Suzuki Y."/>
            <person name="Arimoto A."/>
            <person name="Ishii H."/>
            <person name="Satoh N."/>
            <person name="Nishiyama T."/>
            <person name="Hasebe M."/>
            <person name="Maruyama T."/>
            <person name="Minagawa J."/>
            <person name="Obokata J."/>
            <person name="Shigenobu S."/>
        </authorList>
    </citation>
    <scope>NUCLEOTIDE SEQUENCE [LARGE SCALE GENOMIC DNA]</scope>
</reference>
<organism evidence="2 3">
    <name type="scientific">Plakobranchus ocellatus</name>
    <dbReference type="NCBI Taxonomy" id="259542"/>
    <lineage>
        <taxon>Eukaryota</taxon>
        <taxon>Metazoa</taxon>
        <taxon>Spiralia</taxon>
        <taxon>Lophotrochozoa</taxon>
        <taxon>Mollusca</taxon>
        <taxon>Gastropoda</taxon>
        <taxon>Heterobranchia</taxon>
        <taxon>Euthyneura</taxon>
        <taxon>Panpulmonata</taxon>
        <taxon>Sacoglossa</taxon>
        <taxon>Placobranchoidea</taxon>
        <taxon>Plakobranchidae</taxon>
        <taxon>Plakobranchus</taxon>
    </lineage>
</organism>
<keyword evidence="1" id="KW-0812">Transmembrane</keyword>
<evidence type="ECO:0000313" key="2">
    <source>
        <dbReference type="EMBL" id="GFN95736.1"/>
    </source>
</evidence>